<comment type="caution">
    <text evidence="2">The sequence shown here is derived from an EMBL/GenBank/DDBJ whole genome shotgun (WGS) entry which is preliminary data.</text>
</comment>
<evidence type="ECO:0000313" key="3">
    <source>
        <dbReference type="Proteomes" id="UP000555756"/>
    </source>
</evidence>
<feature type="region of interest" description="Disordered" evidence="1">
    <location>
        <begin position="1"/>
        <end position="48"/>
    </location>
</feature>
<sequence>MAMAGERRDKTARSSMRVAPSKISGVRKKRKYRADGSQRSCSRQDTKPCVDASNIYPDSEAVGGVVSAMKAKMAASRAKRARRRADVPARLLITVLREHVEKDNMRSIVDIAMMARF</sequence>
<gene>
    <name evidence="2" type="ORF">HLH34_08935</name>
</gene>
<feature type="compositionally biased region" description="Basic and acidic residues" evidence="1">
    <location>
        <begin position="1"/>
        <end position="12"/>
    </location>
</feature>
<evidence type="ECO:0000256" key="1">
    <source>
        <dbReference type="SAM" id="MobiDB-lite"/>
    </source>
</evidence>
<dbReference type="Proteomes" id="UP000555756">
    <property type="component" value="Unassembled WGS sequence"/>
</dbReference>
<reference evidence="2 3" key="1">
    <citation type="submission" date="2020-04" db="EMBL/GenBank/DDBJ databases">
        <title>Description of novel Gluconacetobacter.</title>
        <authorList>
            <person name="Sombolestani A."/>
        </authorList>
    </citation>
    <scope>NUCLEOTIDE SEQUENCE [LARGE SCALE GENOMIC DNA]</scope>
    <source>
        <strain evidence="2 3">LMG 21311</strain>
    </source>
</reference>
<dbReference type="EMBL" id="JABEQF010000005">
    <property type="protein sequence ID" value="MBB2190093.1"/>
    <property type="molecule type" value="Genomic_DNA"/>
</dbReference>
<accession>A0A7W4PDU3</accession>
<name>A0A7W4PDU3_9PROT</name>
<proteinExistence type="predicted"/>
<dbReference type="AlphaFoldDB" id="A0A7W4PDU3"/>
<keyword evidence="3" id="KW-1185">Reference proteome</keyword>
<organism evidence="2 3">
    <name type="scientific">Gluconacetobacter azotocaptans</name>
    <dbReference type="NCBI Taxonomy" id="142834"/>
    <lineage>
        <taxon>Bacteria</taxon>
        <taxon>Pseudomonadati</taxon>
        <taxon>Pseudomonadota</taxon>
        <taxon>Alphaproteobacteria</taxon>
        <taxon>Acetobacterales</taxon>
        <taxon>Acetobacteraceae</taxon>
        <taxon>Gluconacetobacter</taxon>
    </lineage>
</organism>
<protein>
    <submittedName>
        <fullName evidence="2">Uncharacterized protein</fullName>
    </submittedName>
</protein>
<dbReference type="RefSeq" id="WP_183119342.1">
    <property type="nucleotide sequence ID" value="NZ_JABEQF010000005.1"/>
</dbReference>
<evidence type="ECO:0000313" key="2">
    <source>
        <dbReference type="EMBL" id="MBB2190093.1"/>
    </source>
</evidence>